<evidence type="ECO:0000259" key="6">
    <source>
        <dbReference type="Pfam" id="PF04335"/>
    </source>
</evidence>
<keyword evidence="4 5" id="KW-0472">Membrane</keyword>
<keyword evidence="2 5" id="KW-0812">Transmembrane</keyword>
<evidence type="ECO:0000256" key="4">
    <source>
        <dbReference type="ARBA" id="ARBA00023136"/>
    </source>
</evidence>
<proteinExistence type="predicted"/>
<accession>L7VW26</accession>
<dbReference type="Gene3D" id="3.10.450.230">
    <property type="entry name" value="VirB8 protein"/>
    <property type="match status" value="1"/>
</dbReference>
<dbReference type="SUPFAM" id="SSF54427">
    <property type="entry name" value="NTF2-like"/>
    <property type="match status" value="1"/>
</dbReference>
<protein>
    <submittedName>
        <fullName evidence="7">Conjugative transfer protein TrbF</fullName>
    </submittedName>
</protein>
<dbReference type="AlphaFoldDB" id="L7VW26"/>
<evidence type="ECO:0000256" key="5">
    <source>
        <dbReference type="SAM" id="Phobius"/>
    </source>
</evidence>
<comment type="subcellular location">
    <subcellularLocation>
        <location evidence="1">Membrane</location>
        <topology evidence="1">Single-pass membrane protein</topology>
    </subcellularLocation>
</comment>
<dbReference type="CDD" id="cd16425">
    <property type="entry name" value="TrbF"/>
    <property type="match status" value="1"/>
</dbReference>
<dbReference type="InterPro" id="IPR035658">
    <property type="entry name" value="TrbF"/>
</dbReference>
<keyword evidence="3 5" id="KW-1133">Transmembrane helix</keyword>
<evidence type="ECO:0000313" key="7">
    <source>
        <dbReference type="EMBL" id="AGC71248.1"/>
    </source>
</evidence>
<evidence type="ECO:0000256" key="2">
    <source>
        <dbReference type="ARBA" id="ARBA00022692"/>
    </source>
</evidence>
<feature type="domain" description="Bacterial virulence protein VirB8" evidence="6">
    <location>
        <begin position="22"/>
        <end position="225"/>
    </location>
</feature>
<evidence type="ECO:0000256" key="1">
    <source>
        <dbReference type="ARBA" id="ARBA00004167"/>
    </source>
</evidence>
<evidence type="ECO:0000256" key="3">
    <source>
        <dbReference type="ARBA" id="ARBA00022989"/>
    </source>
</evidence>
<dbReference type="InterPro" id="IPR007430">
    <property type="entry name" value="VirB8"/>
</dbReference>
<organism evidence="7">
    <name type="scientific">uncultured bacterium A1Q1_fos_75</name>
    <dbReference type="NCBI Taxonomy" id="1256589"/>
    <lineage>
        <taxon>Bacteria</taxon>
        <taxon>environmental samples</taxon>
    </lineage>
</organism>
<dbReference type="GO" id="GO:0016020">
    <property type="term" value="C:membrane"/>
    <property type="evidence" value="ECO:0007669"/>
    <property type="project" value="UniProtKB-SubCell"/>
</dbReference>
<dbReference type="NCBIfam" id="NF010446">
    <property type="entry name" value="PRK13872.1"/>
    <property type="match status" value="1"/>
</dbReference>
<reference evidence="7" key="1">
    <citation type="submission" date="2012-09" db="EMBL/GenBank/DDBJ databases">
        <title>Metagenomic Characterization of a Microbial Community in Wastewater Detects High Levels of Antibiotic Resistance.</title>
        <authorList>
            <person name="Abrams M."/>
            <person name="Caldwell A."/>
            <person name="Vandaei E."/>
            <person name="Lee W."/>
            <person name="Perrott J."/>
            <person name="Khan S.Y."/>
            <person name="Ta J."/>
            <person name="Romero D."/>
            <person name="Nguyen V."/>
            <person name="Pourmand N."/>
            <person name="Ouverney C.C."/>
        </authorList>
    </citation>
    <scope>NUCLEOTIDE SEQUENCE</scope>
</reference>
<dbReference type="EMBL" id="JX649866">
    <property type="protein sequence ID" value="AGC71248.1"/>
    <property type="molecule type" value="Genomic_DNA"/>
</dbReference>
<name>L7VW26_9BACT</name>
<dbReference type="InterPro" id="IPR032710">
    <property type="entry name" value="NTF2-like_dom_sf"/>
</dbReference>
<sequence length="232" mass="25707">MRFKRSTLRYGETPQPTTPYQKAAQVWDERIGSARAQARNWRLMALGSLGVALMLAGGLVWLDRSRTAVPFVVEVERNGAVRAVGPATAAFNPSDAQIAYTLARFIENVRSLSIDPVVVRQNWLRAYDFATNRAAVTLNGFARDNDPFASVGRMTVSVEIQSVVRASDSSFQIRWIERSFENGAAKDTKRWSGVLSIVVMPPRSPELIAKNPLGIYVHTLNWSQDLAPGDSK</sequence>
<feature type="transmembrane region" description="Helical" evidence="5">
    <location>
        <begin position="43"/>
        <end position="62"/>
    </location>
</feature>
<dbReference type="Pfam" id="PF04335">
    <property type="entry name" value="VirB8"/>
    <property type="match status" value="1"/>
</dbReference>